<keyword evidence="5" id="KW-0001">2Fe-2S</keyword>
<evidence type="ECO:0000256" key="10">
    <source>
        <dbReference type="ARBA" id="ARBA00050776"/>
    </source>
</evidence>
<evidence type="ECO:0000256" key="2">
    <source>
        <dbReference type="ARBA" id="ARBA00006490"/>
    </source>
</evidence>
<sequence>MPIYLDYHATTPVDPRVFAAMTPYFMEIFGNPASTSHRVGLQARAVVEQARQRIATALNASSPREIVFTSGSTESNNLAIKGVVRMYESRGRHVLTAVTEHKCVLNACKALRDDGYEVTFLPVASDGSLSVADVEGALRPDTVLVSLMHANNEIGVIHDIAAIGAVCRARGVLVHTDATQSFGKVPVDVQALHVDLLSMSGHKMYGPKGVGALYVRTPCTLAPQLDGGGHEFGLRSGTLNVPGIVGLADAVVLAGADLQTDRHTQRAMRDRLWLALQDAFPSVLLNGPDPIASPDRRLPNNLNVSVPGAAGDALLAALGDDICVSTSSACTSASGESSHVLSAIGREEGLTNLRISVGRPTTLTEIDQVVACISRATLTPNA</sequence>
<reference evidence="14" key="2">
    <citation type="submission" date="2016-04" db="EMBL/GenBank/DDBJ databases">
        <title>First Complete Genome Sequence of a Subdivision 6 Acidobacterium.</title>
        <authorList>
            <person name="Huang S."/>
            <person name="Vieira S."/>
            <person name="Bunk B."/>
            <person name="Riedel T."/>
            <person name="Sproeer C."/>
            <person name="Overmann J."/>
        </authorList>
    </citation>
    <scope>NUCLEOTIDE SEQUENCE [LARGE SCALE GENOMIC DNA]</scope>
    <source>
        <strain evidence="14">DSM 100886 HEG_-6_39</strain>
    </source>
</reference>
<dbReference type="InterPro" id="IPR015421">
    <property type="entry name" value="PyrdxlP-dep_Trfase_major"/>
</dbReference>
<comment type="similarity">
    <text evidence="2">Belongs to the class-V pyridoxal-phosphate-dependent aminotransferase family. NifS/IscS subfamily.</text>
</comment>
<dbReference type="PANTHER" id="PTHR11601:SF34">
    <property type="entry name" value="CYSTEINE DESULFURASE"/>
    <property type="match status" value="1"/>
</dbReference>
<dbReference type="PANTHER" id="PTHR11601">
    <property type="entry name" value="CYSTEINE DESULFURYLASE FAMILY MEMBER"/>
    <property type="match status" value="1"/>
</dbReference>
<dbReference type="GO" id="GO:0051537">
    <property type="term" value="F:2 iron, 2 sulfur cluster binding"/>
    <property type="evidence" value="ECO:0007669"/>
    <property type="project" value="UniProtKB-KW"/>
</dbReference>
<keyword evidence="7" id="KW-0663">Pyridoxal phosphate</keyword>
<proteinExistence type="inferred from homology"/>
<dbReference type="InterPro" id="IPR015422">
    <property type="entry name" value="PyrdxlP-dep_Trfase_small"/>
</dbReference>
<organism evidence="13 14">
    <name type="scientific">Luteitalea pratensis</name>
    <dbReference type="NCBI Taxonomy" id="1855912"/>
    <lineage>
        <taxon>Bacteria</taxon>
        <taxon>Pseudomonadati</taxon>
        <taxon>Acidobacteriota</taxon>
        <taxon>Vicinamibacteria</taxon>
        <taxon>Vicinamibacterales</taxon>
        <taxon>Vicinamibacteraceae</taxon>
        <taxon>Luteitalea</taxon>
    </lineage>
</organism>
<evidence type="ECO:0000256" key="3">
    <source>
        <dbReference type="ARBA" id="ARBA00012239"/>
    </source>
</evidence>
<keyword evidence="8" id="KW-0408">Iron</keyword>
<dbReference type="RefSeq" id="WP_234800889.1">
    <property type="nucleotide sequence ID" value="NZ_CP015136.1"/>
</dbReference>
<dbReference type="Proteomes" id="UP000076079">
    <property type="component" value="Chromosome"/>
</dbReference>
<dbReference type="InterPro" id="IPR000192">
    <property type="entry name" value="Aminotrans_V_dom"/>
</dbReference>
<dbReference type="Pfam" id="PF00266">
    <property type="entry name" value="Aminotran_5"/>
    <property type="match status" value="1"/>
</dbReference>
<dbReference type="SUPFAM" id="SSF53383">
    <property type="entry name" value="PLP-dependent transferases"/>
    <property type="match status" value="1"/>
</dbReference>
<dbReference type="PROSITE" id="PS00595">
    <property type="entry name" value="AA_TRANSFER_CLASS_5"/>
    <property type="match status" value="1"/>
</dbReference>
<reference evidence="13 14" key="1">
    <citation type="journal article" date="2016" name="Genome Announc.">
        <title>First Complete Genome Sequence of a Subdivision 6 Acidobacterium Strain.</title>
        <authorList>
            <person name="Huang S."/>
            <person name="Vieira S."/>
            <person name="Bunk B."/>
            <person name="Riedel T."/>
            <person name="Sproer C."/>
            <person name="Overmann J."/>
        </authorList>
    </citation>
    <scope>NUCLEOTIDE SEQUENCE [LARGE SCALE GENOMIC DNA]</scope>
    <source>
        <strain evidence="14">DSM 100886 HEG_-6_39</strain>
    </source>
</reference>
<dbReference type="STRING" id="1855912.LuPra_02924"/>
<dbReference type="FunFam" id="3.40.640.10:FF:000003">
    <property type="entry name" value="Cysteine desulfurase IscS"/>
    <property type="match status" value="1"/>
</dbReference>
<evidence type="ECO:0000256" key="1">
    <source>
        <dbReference type="ARBA" id="ARBA00001933"/>
    </source>
</evidence>
<keyword evidence="9" id="KW-0411">Iron-sulfur</keyword>
<evidence type="ECO:0000256" key="11">
    <source>
        <dbReference type="RuleBase" id="RU004504"/>
    </source>
</evidence>
<dbReference type="PATRIC" id="fig|1813736.3.peg.3117"/>
<evidence type="ECO:0000256" key="4">
    <source>
        <dbReference type="ARBA" id="ARBA00022679"/>
    </source>
</evidence>
<dbReference type="KEGG" id="abac:LuPra_02924"/>
<feature type="domain" description="Aminotransferase class V" evidence="12">
    <location>
        <begin position="3"/>
        <end position="369"/>
    </location>
</feature>
<dbReference type="Gene3D" id="3.40.640.10">
    <property type="entry name" value="Type I PLP-dependent aspartate aminotransferase-like (Major domain)"/>
    <property type="match status" value="1"/>
</dbReference>
<evidence type="ECO:0000256" key="8">
    <source>
        <dbReference type="ARBA" id="ARBA00023004"/>
    </source>
</evidence>
<evidence type="ECO:0000313" key="14">
    <source>
        <dbReference type="Proteomes" id="UP000076079"/>
    </source>
</evidence>
<keyword evidence="6" id="KW-0479">Metal-binding</keyword>
<dbReference type="InterPro" id="IPR020578">
    <property type="entry name" value="Aminotrans_V_PyrdxlP_BS"/>
</dbReference>
<dbReference type="EMBL" id="CP015136">
    <property type="protein sequence ID" value="AMY09700.1"/>
    <property type="molecule type" value="Genomic_DNA"/>
</dbReference>
<gene>
    <name evidence="13" type="primary">iscS_2</name>
    <name evidence="13" type="ORF">LuPra_02924</name>
</gene>
<dbReference type="AlphaFoldDB" id="A0A143PNG0"/>
<keyword evidence="14" id="KW-1185">Reference proteome</keyword>
<evidence type="ECO:0000313" key="13">
    <source>
        <dbReference type="EMBL" id="AMY09700.1"/>
    </source>
</evidence>
<dbReference type="EC" id="2.8.1.7" evidence="3"/>
<dbReference type="Gene3D" id="3.90.1150.10">
    <property type="entry name" value="Aspartate Aminotransferase, domain 1"/>
    <property type="match status" value="1"/>
</dbReference>
<comment type="cofactor">
    <cofactor evidence="1 11">
        <name>pyridoxal 5'-phosphate</name>
        <dbReference type="ChEBI" id="CHEBI:597326"/>
    </cofactor>
</comment>
<dbReference type="GO" id="GO:0031071">
    <property type="term" value="F:cysteine desulfurase activity"/>
    <property type="evidence" value="ECO:0007669"/>
    <property type="project" value="UniProtKB-EC"/>
</dbReference>
<dbReference type="PIRSF" id="PIRSF005572">
    <property type="entry name" value="NifS"/>
    <property type="match status" value="1"/>
</dbReference>
<accession>A0A143PNG0</accession>
<dbReference type="InterPro" id="IPR015424">
    <property type="entry name" value="PyrdxlP-dep_Trfase"/>
</dbReference>
<evidence type="ECO:0000259" key="12">
    <source>
        <dbReference type="Pfam" id="PF00266"/>
    </source>
</evidence>
<evidence type="ECO:0000256" key="5">
    <source>
        <dbReference type="ARBA" id="ARBA00022714"/>
    </source>
</evidence>
<protein>
    <recommendedName>
        <fullName evidence="3">cysteine desulfurase</fullName>
        <ecNumber evidence="3">2.8.1.7</ecNumber>
    </recommendedName>
</protein>
<comment type="catalytic activity">
    <reaction evidence="10">
        <text>(sulfur carrier)-H + L-cysteine = (sulfur carrier)-SH + L-alanine</text>
        <dbReference type="Rhea" id="RHEA:43892"/>
        <dbReference type="Rhea" id="RHEA-COMP:14737"/>
        <dbReference type="Rhea" id="RHEA-COMP:14739"/>
        <dbReference type="ChEBI" id="CHEBI:29917"/>
        <dbReference type="ChEBI" id="CHEBI:35235"/>
        <dbReference type="ChEBI" id="CHEBI:57972"/>
        <dbReference type="ChEBI" id="CHEBI:64428"/>
        <dbReference type="EC" id="2.8.1.7"/>
    </reaction>
</comment>
<keyword evidence="4 13" id="KW-0808">Transferase</keyword>
<evidence type="ECO:0000256" key="7">
    <source>
        <dbReference type="ARBA" id="ARBA00022898"/>
    </source>
</evidence>
<name>A0A143PNG0_LUTPR</name>
<dbReference type="GO" id="GO:0046872">
    <property type="term" value="F:metal ion binding"/>
    <property type="evidence" value="ECO:0007669"/>
    <property type="project" value="UniProtKB-KW"/>
</dbReference>
<evidence type="ECO:0000256" key="6">
    <source>
        <dbReference type="ARBA" id="ARBA00022723"/>
    </source>
</evidence>
<evidence type="ECO:0000256" key="9">
    <source>
        <dbReference type="ARBA" id="ARBA00023014"/>
    </source>
</evidence>
<dbReference type="InterPro" id="IPR016454">
    <property type="entry name" value="Cysteine_dSase"/>
</dbReference>